<sequence length="425" mass="48628">MKKAMEALWEEVRELSLGNSTEIDHLNSPPTRLQFLRDYVSQNKPCLISSATLHWPAHSSWSQDTYLTQSLSASPNVSVHLTPHGNADALVPFPNNNNLCFASPHVQQLPFREALHLITTTTTNSDSNSNTQKVVAYLQQQNDCFRSEYSALSSDCDDHIPWATEALGSLPEAVNLWIGNHRSVTSFHKDHYENLYAVVSGEKHFLLLPPTDYHRMYIRNYPAARYSYSQESGEFTLELEKPARYVPWCSVNPYLSPENMEAEMSKFPLYFNGPKPFQCTVKPGQILYLEAMLVYVDEKRMVLANRIKSWLKQTKWTASQRLHNGSHMHTRPSMWFHHVRQSPDAGGRTIAINYWYDMQFDIKYAYFNFLKSIQYRSIHDPTLPKTASEDTDSESDCDSIAYGFKDEFSANGSVENLAGGNTKEE</sequence>
<dbReference type="EMBL" id="LRBV02000012">
    <property type="status" value="NOT_ANNOTATED_CDS"/>
    <property type="molecule type" value="Genomic_DNA"/>
</dbReference>
<evidence type="ECO:0000256" key="1">
    <source>
        <dbReference type="ARBA" id="ARBA00006801"/>
    </source>
</evidence>
<dbReference type="InterPro" id="IPR041667">
    <property type="entry name" value="Cupin_8"/>
</dbReference>
<name>A0A7N2N3Z6_QUELO</name>
<feature type="domain" description="JmjC" evidence="2">
    <location>
        <begin position="136"/>
        <end position="371"/>
    </location>
</feature>
<evidence type="ECO:0000259" key="2">
    <source>
        <dbReference type="PROSITE" id="PS51184"/>
    </source>
</evidence>
<comment type="similarity">
    <text evidence="1">Belongs to the JARID1 histone demethylase family.</text>
</comment>
<accession>A0A7N2N3Z6</accession>
<keyword evidence="4" id="KW-1185">Reference proteome</keyword>
<dbReference type="AlphaFoldDB" id="A0A7N2N3Z6"/>
<dbReference type="OMA" id="YWHDMEF"/>
<evidence type="ECO:0000313" key="4">
    <source>
        <dbReference type="Proteomes" id="UP000594261"/>
    </source>
</evidence>
<dbReference type="SMART" id="SM00558">
    <property type="entry name" value="JmjC"/>
    <property type="match status" value="1"/>
</dbReference>
<proteinExistence type="inferred from homology"/>
<dbReference type="Proteomes" id="UP000594261">
    <property type="component" value="Chromosome 12"/>
</dbReference>
<reference evidence="3 4" key="1">
    <citation type="journal article" date="2016" name="G3 (Bethesda)">
        <title>First Draft Assembly and Annotation of the Genome of a California Endemic Oak Quercus lobata Nee (Fagaceae).</title>
        <authorList>
            <person name="Sork V.L."/>
            <person name="Fitz-Gibbon S.T."/>
            <person name="Puiu D."/>
            <person name="Crepeau M."/>
            <person name="Gugger P.F."/>
            <person name="Sherman R."/>
            <person name="Stevens K."/>
            <person name="Langley C.H."/>
            <person name="Pellegrini M."/>
            <person name="Salzberg S.L."/>
        </authorList>
    </citation>
    <scope>NUCLEOTIDE SEQUENCE [LARGE SCALE GENOMIC DNA]</scope>
    <source>
        <strain evidence="3 4">cv. SW786</strain>
    </source>
</reference>
<dbReference type="PANTHER" id="PTHR12461:SF99">
    <property type="entry name" value="BIFUNCTIONAL PEPTIDASE AND (3S)-LYSYL HYDROXYLASE JMJD7"/>
    <property type="match status" value="1"/>
</dbReference>
<dbReference type="Gramene" id="QL12p004376:mrna">
    <property type="protein sequence ID" value="QL12p004376:mrna"/>
    <property type="gene ID" value="QL12p004376"/>
</dbReference>
<dbReference type="InterPro" id="IPR014710">
    <property type="entry name" value="RmlC-like_jellyroll"/>
</dbReference>
<protein>
    <recommendedName>
        <fullName evidence="2">JmjC domain-containing protein</fullName>
    </recommendedName>
</protein>
<dbReference type="FunCoup" id="A0A7N2N3Z6">
    <property type="interactions" value="2562"/>
</dbReference>
<dbReference type="EnsemblPlants" id="QL12p004376:mrna">
    <property type="protein sequence ID" value="QL12p004376:mrna"/>
    <property type="gene ID" value="QL12p004376"/>
</dbReference>
<dbReference type="SUPFAM" id="SSF51197">
    <property type="entry name" value="Clavaminate synthase-like"/>
    <property type="match status" value="1"/>
</dbReference>
<dbReference type="Pfam" id="PF13621">
    <property type="entry name" value="Cupin_8"/>
    <property type="match status" value="2"/>
</dbReference>
<dbReference type="InParanoid" id="A0A7N2N3Z6"/>
<dbReference type="Gene3D" id="2.60.120.10">
    <property type="entry name" value="Jelly Rolls"/>
    <property type="match status" value="2"/>
</dbReference>
<evidence type="ECO:0000313" key="3">
    <source>
        <dbReference type="EnsemblPlants" id="QL12p004376:mrna"/>
    </source>
</evidence>
<dbReference type="PANTHER" id="PTHR12461">
    <property type="entry name" value="HYPOXIA-INDUCIBLE FACTOR 1 ALPHA INHIBITOR-RELATED"/>
    <property type="match status" value="1"/>
</dbReference>
<reference evidence="3" key="2">
    <citation type="submission" date="2021-01" db="UniProtKB">
        <authorList>
            <consortium name="EnsemblPlants"/>
        </authorList>
    </citation>
    <scope>IDENTIFICATION</scope>
</reference>
<dbReference type="PROSITE" id="PS51184">
    <property type="entry name" value="JMJC"/>
    <property type="match status" value="1"/>
</dbReference>
<dbReference type="InterPro" id="IPR003347">
    <property type="entry name" value="JmjC_dom"/>
</dbReference>
<organism evidence="3 4">
    <name type="scientific">Quercus lobata</name>
    <name type="common">Valley oak</name>
    <dbReference type="NCBI Taxonomy" id="97700"/>
    <lineage>
        <taxon>Eukaryota</taxon>
        <taxon>Viridiplantae</taxon>
        <taxon>Streptophyta</taxon>
        <taxon>Embryophyta</taxon>
        <taxon>Tracheophyta</taxon>
        <taxon>Spermatophyta</taxon>
        <taxon>Magnoliopsida</taxon>
        <taxon>eudicotyledons</taxon>
        <taxon>Gunneridae</taxon>
        <taxon>Pentapetalae</taxon>
        <taxon>rosids</taxon>
        <taxon>fabids</taxon>
        <taxon>Fagales</taxon>
        <taxon>Fagaceae</taxon>
        <taxon>Quercus</taxon>
    </lineage>
</organism>